<dbReference type="Gene3D" id="2.60.40.10">
    <property type="entry name" value="Immunoglobulins"/>
    <property type="match status" value="1"/>
</dbReference>
<keyword evidence="5" id="KW-0326">Glycosidase</keyword>
<gene>
    <name evidence="7" type="ORF">DFH07DRAFT_960442</name>
</gene>
<dbReference type="PANTHER" id="PTHR42715">
    <property type="entry name" value="BETA-GLUCOSIDASE"/>
    <property type="match status" value="1"/>
</dbReference>
<comment type="similarity">
    <text evidence="2">Belongs to the glycosyl hydrolase 3 family.</text>
</comment>
<name>A0AAD7IXT2_9AGAR</name>
<comment type="caution">
    <text evidence="7">The sequence shown here is derived from an EMBL/GenBank/DDBJ whole genome shotgun (WGS) entry which is preliminary data.</text>
</comment>
<dbReference type="Pfam" id="PF14310">
    <property type="entry name" value="Fn3-like"/>
    <property type="match status" value="1"/>
</dbReference>
<feature type="domain" description="Fibronectin type III-like" evidence="6">
    <location>
        <begin position="23"/>
        <end position="93"/>
    </location>
</feature>
<dbReference type="GO" id="GO:0009251">
    <property type="term" value="P:glucan catabolic process"/>
    <property type="evidence" value="ECO:0007669"/>
    <property type="project" value="TreeGrafter"/>
</dbReference>
<evidence type="ECO:0000259" key="6">
    <source>
        <dbReference type="SMART" id="SM01217"/>
    </source>
</evidence>
<evidence type="ECO:0000313" key="8">
    <source>
        <dbReference type="Proteomes" id="UP001215280"/>
    </source>
</evidence>
<dbReference type="EMBL" id="JARJLG010000073">
    <property type="protein sequence ID" value="KAJ7752791.1"/>
    <property type="molecule type" value="Genomic_DNA"/>
</dbReference>
<reference evidence="7" key="1">
    <citation type="submission" date="2023-03" db="EMBL/GenBank/DDBJ databases">
        <title>Massive genome expansion in bonnet fungi (Mycena s.s.) driven by repeated elements and novel gene families across ecological guilds.</title>
        <authorList>
            <consortium name="Lawrence Berkeley National Laboratory"/>
            <person name="Harder C.B."/>
            <person name="Miyauchi S."/>
            <person name="Viragh M."/>
            <person name="Kuo A."/>
            <person name="Thoen E."/>
            <person name="Andreopoulos B."/>
            <person name="Lu D."/>
            <person name="Skrede I."/>
            <person name="Drula E."/>
            <person name="Henrissat B."/>
            <person name="Morin E."/>
            <person name="Kohler A."/>
            <person name="Barry K."/>
            <person name="LaButti K."/>
            <person name="Morin E."/>
            <person name="Salamov A."/>
            <person name="Lipzen A."/>
            <person name="Mereny Z."/>
            <person name="Hegedus B."/>
            <person name="Baldrian P."/>
            <person name="Stursova M."/>
            <person name="Weitz H."/>
            <person name="Taylor A."/>
            <person name="Grigoriev I.V."/>
            <person name="Nagy L.G."/>
            <person name="Martin F."/>
            <person name="Kauserud H."/>
        </authorList>
    </citation>
    <scope>NUCLEOTIDE SEQUENCE</scope>
    <source>
        <strain evidence="7">CBHHK188m</strain>
    </source>
</reference>
<dbReference type="SMART" id="SM01217">
    <property type="entry name" value="Fn3_like"/>
    <property type="match status" value="1"/>
</dbReference>
<dbReference type="Proteomes" id="UP001215280">
    <property type="component" value="Unassembled WGS sequence"/>
</dbReference>
<evidence type="ECO:0000256" key="4">
    <source>
        <dbReference type="ARBA" id="ARBA00022801"/>
    </source>
</evidence>
<accession>A0AAD7IXT2</accession>
<dbReference type="GO" id="GO:0008422">
    <property type="term" value="F:beta-glucosidase activity"/>
    <property type="evidence" value="ECO:0007669"/>
    <property type="project" value="UniProtKB-EC"/>
</dbReference>
<evidence type="ECO:0000256" key="5">
    <source>
        <dbReference type="ARBA" id="ARBA00023295"/>
    </source>
</evidence>
<sequence length="113" mass="12609">MSPDGMFLVTFSIKNTSKVVGREVAQVYISDLQSLLPRPVKELKGFVKVVLQGGETKSVKIDLNHEALSFYNDGQMSWVAEKGKFEILLAASSEDIRLKNKTESSSTITWTRL</sequence>
<comment type="catalytic activity">
    <reaction evidence="1">
        <text>Hydrolysis of terminal, non-reducing beta-D-glucosyl residues with release of beta-D-glucose.</text>
        <dbReference type="EC" id="3.2.1.21"/>
    </reaction>
</comment>
<dbReference type="PANTHER" id="PTHR42715:SF3">
    <property type="entry name" value="BETA-GLUCOSIDASE B-RELATED"/>
    <property type="match status" value="1"/>
</dbReference>
<evidence type="ECO:0000256" key="3">
    <source>
        <dbReference type="ARBA" id="ARBA00012744"/>
    </source>
</evidence>
<dbReference type="EC" id="3.2.1.21" evidence="3"/>
<dbReference type="AlphaFoldDB" id="A0AAD7IXT2"/>
<dbReference type="InterPro" id="IPR013783">
    <property type="entry name" value="Ig-like_fold"/>
</dbReference>
<dbReference type="FunFam" id="2.60.40.10:FF:000495">
    <property type="entry name" value="Periplasmic beta-glucosidase"/>
    <property type="match status" value="1"/>
</dbReference>
<protein>
    <recommendedName>
        <fullName evidence="3">beta-glucosidase</fullName>
        <ecNumber evidence="3">3.2.1.21</ecNumber>
    </recommendedName>
</protein>
<evidence type="ECO:0000256" key="1">
    <source>
        <dbReference type="ARBA" id="ARBA00000448"/>
    </source>
</evidence>
<organism evidence="7 8">
    <name type="scientific">Mycena maculata</name>
    <dbReference type="NCBI Taxonomy" id="230809"/>
    <lineage>
        <taxon>Eukaryota</taxon>
        <taxon>Fungi</taxon>
        <taxon>Dikarya</taxon>
        <taxon>Basidiomycota</taxon>
        <taxon>Agaricomycotina</taxon>
        <taxon>Agaricomycetes</taxon>
        <taxon>Agaricomycetidae</taxon>
        <taxon>Agaricales</taxon>
        <taxon>Marasmiineae</taxon>
        <taxon>Mycenaceae</taxon>
        <taxon>Mycena</taxon>
    </lineage>
</organism>
<evidence type="ECO:0000256" key="2">
    <source>
        <dbReference type="ARBA" id="ARBA00005336"/>
    </source>
</evidence>
<keyword evidence="8" id="KW-1185">Reference proteome</keyword>
<proteinExistence type="inferred from homology"/>
<dbReference type="InterPro" id="IPR026891">
    <property type="entry name" value="Fn3-like"/>
</dbReference>
<evidence type="ECO:0000313" key="7">
    <source>
        <dbReference type="EMBL" id="KAJ7752791.1"/>
    </source>
</evidence>
<dbReference type="InterPro" id="IPR050288">
    <property type="entry name" value="Cellulose_deg_GH3"/>
</dbReference>
<keyword evidence="4" id="KW-0378">Hydrolase</keyword>